<dbReference type="Pfam" id="PF00560">
    <property type="entry name" value="LRR_1"/>
    <property type="match status" value="8"/>
</dbReference>
<dbReference type="InterPro" id="IPR001611">
    <property type="entry name" value="Leu-rich_rpt"/>
</dbReference>
<comment type="similarity">
    <text evidence="2">Belongs to the RLP family.</text>
</comment>
<keyword evidence="6" id="KW-0732">Signal</keyword>
<dbReference type="Pfam" id="PF08263">
    <property type="entry name" value="LRRNT_2"/>
    <property type="match status" value="1"/>
</dbReference>
<keyword evidence="3" id="KW-1003">Cell membrane</keyword>
<dbReference type="FunFam" id="3.80.10.10:FF:000095">
    <property type="entry name" value="LRR receptor-like serine/threonine-protein kinase GSO1"/>
    <property type="match status" value="1"/>
</dbReference>
<dbReference type="PANTHER" id="PTHR48063:SF101">
    <property type="entry name" value="LRR RECEPTOR-LIKE SERINE_THREONINE-PROTEIN KINASE FLS2"/>
    <property type="match status" value="1"/>
</dbReference>
<dbReference type="FunFam" id="3.80.10.10:FF:000111">
    <property type="entry name" value="LRR receptor-like serine/threonine-protein kinase ERECTA"/>
    <property type="match status" value="1"/>
</dbReference>
<evidence type="ECO:0000256" key="3">
    <source>
        <dbReference type="ARBA" id="ARBA00022475"/>
    </source>
</evidence>
<dbReference type="InterPro" id="IPR032675">
    <property type="entry name" value="LRR_dom_sf"/>
</dbReference>
<dbReference type="AlphaFoldDB" id="A0A5N5F408"/>
<reference evidence="15" key="2">
    <citation type="submission" date="2019-10" db="EMBL/GenBank/DDBJ databases">
        <title>A de novo genome assembly of a pear dwarfing rootstock.</title>
        <authorList>
            <person name="Wang F."/>
            <person name="Wang J."/>
            <person name="Li S."/>
            <person name="Zhang Y."/>
            <person name="Fang M."/>
            <person name="Ma L."/>
            <person name="Zhao Y."/>
            <person name="Jiang S."/>
        </authorList>
    </citation>
    <scope>NUCLEOTIDE SEQUENCE [LARGE SCALE GENOMIC DNA]</scope>
</reference>
<evidence type="ECO:0000313" key="15">
    <source>
        <dbReference type="Proteomes" id="UP000327157"/>
    </source>
</evidence>
<feature type="domain" description="Leucine-rich repeat-containing N-terminal plant-type" evidence="13">
    <location>
        <begin position="59"/>
        <end position="100"/>
    </location>
</feature>
<keyword evidence="11" id="KW-0325">Glycoprotein</keyword>
<keyword evidence="8 12" id="KW-1133">Transmembrane helix</keyword>
<gene>
    <name evidence="14" type="ORF">D8674_000625</name>
</gene>
<dbReference type="Pfam" id="PF12799">
    <property type="entry name" value="LRR_4"/>
    <property type="match status" value="1"/>
</dbReference>
<keyword evidence="7" id="KW-0677">Repeat</keyword>
<reference evidence="14 15" key="1">
    <citation type="submission" date="2019-09" db="EMBL/GenBank/DDBJ databases">
        <authorList>
            <person name="Ou C."/>
        </authorList>
    </citation>
    <scope>NUCLEOTIDE SEQUENCE [LARGE SCALE GENOMIC DNA]</scope>
    <source>
        <strain evidence="14">S2</strain>
        <tissue evidence="14">Leaf</tissue>
    </source>
</reference>
<dbReference type="InterPro" id="IPR025875">
    <property type="entry name" value="Leu-rich_rpt_4"/>
</dbReference>
<reference evidence="14 15" key="3">
    <citation type="submission" date="2019-11" db="EMBL/GenBank/DDBJ databases">
        <title>A de novo genome assembly of a pear dwarfing rootstock.</title>
        <authorList>
            <person name="Wang F."/>
            <person name="Wang J."/>
            <person name="Li S."/>
            <person name="Zhang Y."/>
            <person name="Fang M."/>
            <person name="Ma L."/>
            <person name="Zhao Y."/>
            <person name="Jiang S."/>
        </authorList>
    </citation>
    <scope>NUCLEOTIDE SEQUENCE [LARGE SCALE GENOMIC DNA]</scope>
    <source>
        <strain evidence="14">S2</strain>
        <tissue evidence="14">Leaf</tissue>
    </source>
</reference>
<dbReference type="InterPro" id="IPR046956">
    <property type="entry name" value="RLP23-like"/>
</dbReference>
<dbReference type="Gene3D" id="3.80.10.10">
    <property type="entry name" value="Ribonuclease Inhibitor"/>
    <property type="match status" value="5"/>
</dbReference>
<dbReference type="Pfam" id="PF13855">
    <property type="entry name" value="LRR_8"/>
    <property type="match status" value="1"/>
</dbReference>
<keyword evidence="5 12" id="KW-0812">Transmembrane</keyword>
<evidence type="ECO:0000256" key="2">
    <source>
        <dbReference type="ARBA" id="ARBA00009592"/>
    </source>
</evidence>
<evidence type="ECO:0000256" key="7">
    <source>
        <dbReference type="ARBA" id="ARBA00022737"/>
    </source>
</evidence>
<evidence type="ECO:0000256" key="8">
    <source>
        <dbReference type="ARBA" id="ARBA00022989"/>
    </source>
</evidence>
<dbReference type="SMART" id="SM00369">
    <property type="entry name" value="LRR_TYP"/>
    <property type="match status" value="8"/>
</dbReference>
<sequence length="928" mass="103038">MQGEGIRCLKLFHASIVVVLILLQYCNLSLSLEFNNISSGEAGHKHIAKVLKVIRCIEREREALLAIKQDLVDDYNSLSSWGSEAQKQDCCASWIGVYCDEYTGHVVKLDLSGGYFLGGRISSQVGNLTHLQYFDFNGNDFNNVENLNSWLPRLSSLTYLDLSYNNLSNVPDWLEIVSKLPKLTNLTLIGCGLSSPAIHSSTLFNINSSKSLAHVDLSFNQLTSSIFLWLSNFSTSLVQLGLSRNNFTGSLPDVFGNMSSLAYLDLSHNQIEGGIPQSFSELCSLQALLFRNNILSIQLSKLVQTLMSTCPDKNSLETLSLSNNSLSESIPNLKNFSSLKKLDLYDNQLSGTMPENIGHMSTLETIRLGMNALEGVVSESHFSNLSRLIILDLSSTSLALDFNSNWVPPFQLVSIYLGFCKMGPHFPKWLKTQKSYLDLDISNAGISDVLPSWFWGTLHHDHEINSIDISNNRIRGIIPNSRFEFTSSSPPDVNLSWNQLEGSIPSFLSKASSLDLSNNKLSGPISFLCPKTPNEVSTLYFLDLSSNNLYEKLPNCWTHFENLVILDLSDNSILGKIPTTMGFLSSIQTLKLNNNRFVGELPSSLNNCTSLIVFDVGENKLSGFIPEWLGVGLPNLAILILRSNHFYGSIPSQLCNMRGIQILDFSMNNISGSIPKCLDNLTNLAQKGSSSLTLNHTYNVTLIGKWAYYEDESSLIWKGIMSKYKSTLGLVKSIHLSSNRLTGEIPSEITNLVGLVSLNLSRNNLTGQITPKIGKLQSLDLFDLSNNQIHGTIPTSLFGISGLGKLDLSNNNLSGKIPMGSQLQTYEPSVFAGNPLLCGIPLEQMCSPEETTPEEQPVENQDEDNDEFITLGLYVSLGLGFIIGFWGVCGSLIFIRSWRYTYYKFLNSVYDWLYVRVALIRRRRMIDG</sequence>
<evidence type="ECO:0000256" key="10">
    <source>
        <dbReference type="ARBA" id="ARBA00023170"/>
    </source>
</evidence>
<organism evidence="14 15">
    <name type="scientific">Pyrus ussuriensis x Pyrus communis</name>
    <dbReference type="NCBI Taxonomy" id="2448454"/>
    <lineage>
        <taxon>Eukaryota</taxon>
        <taxon>Viridiplantae</taxon>
        <taxon>Streptophyta</taxon>
        <taxon>Embryophyta</taxon>
        <taxon>Tracheophyta</taxon>
        <taxon>Spermatophyta</taxon>
        <taxon>Magnoliopsida</taxon>
        <taxon>eudicotyledons</taxon>
        <taxon>Gunneridae</taxon>
        <taxon>Pentapetalae</taxon>
        <taxon>rosids</taxon>
        <taxon>fabids</taxon>
        <taxon>Rosales</taxon>
        <taxon>Rosaceae</taxon>
        <taxon>Amygdaloideae</taxon>
        <taxon>Maleae</taxon>
        <taxon>Pyrus</taxon>
    </lineage>
</organism>
<dbReference type="GO" id="GO:0005886">
    <property type="term" value="C:plasma membrane"/>
    <property type="evidence" value="ECO:0007669"/>
    <property type="project" value="UniProtKB-SubCell"/>
</dbReference>
<dbReference type="PROSITE" id="PS51450">
    <property type="entry name" value="LRR"/>
    <property type="match status" value="2"/>
</dbReference>
<dbReference type="SUPFAM" id="SSF52058">
    <property type="entry name" value="L domain-like"/>
    <property type="match status" value="2"/>
</dbReference>
<evidence type="ECO:0000256" key="9">
    <source>
        <dbReference type="ARBA" id="ARBA00023136"/>
    </source>
</evidence>
<feature type="transmembrane region" description="Helical" evidence="12">
    <location>
        <begin position="871"/>
        <end position="895"/>
    </location>
</feature>
<keyword evidence="4" id="KW-0433">Leucine-rich repeat</keyword>
<evidence type="ECO:0000259" key="13">
    <source>
        <dbReference type="Pfam" id="PF08263"/>
    </source>
</evidence>
<dbReference type="InterPro" id="IPR013210">
    <property type="entry name" value="LRR_N_plant-typ"/>
</dbReference>
<comment type="caution">
    <text evidence="14">The sequence shown here is derived from an EMBL/GenBank/DDBJ whole genome shotgun (WGS) entry which is preliminary data.</text>
</comment>
<keyword evidence="14" id="KW-0418">Kinase</keyword>
<dbReference type="PANTHER" id="PTHR48063">
    <property type="entry name" value="LRR RECEPTOR-LIKE KINASE"/>
    <property type="match status" value="1"/>
</dbReference>
<evidence type="ECO:0000313" key="14">
    <source>
        <dbReference type="EMBL" id="KAB2597705.1"/>
    </source>
</evidence>
<evidence type="ECO:0000256" key="1">
    <source>
        <dbReference type="ARBA" id="ARBA00004251"/>
    </source>
</evidence>
<evidence type="ECO:0000256" key="6">
    <source>
        <dbReference type="ARBA" id="ARBA00022729"/>
    </source>
</evidence>
<evidence type="ECO:0000256" key="12">
    <source>
        <dbReference type="SAM" id="Phobius"/>
    </source>
</evidence>
<keyword evidence="15" id="KW-1185">Reference proteome</keyword>
<evidence type="ECO:0000256" key="4">
    <source>
        <dbReference type="ARBA" id="ARBA00022614"/>
    </source>
</evidence>
<dbReference type="GO" id="GO:0016301">
    <property type="term" value="F:kinase activity"/>
    <property type="evidence" value="ECO:0007669"/>
    <property type="project" value="UniProtKB-KW"/>
</dbReference>
<protein>
    <submittedName>
        <fullName evidence="14">LRR receptor-like serine/threonine-protein kinase GSO2</fullName>
    </submittedName>
</protein>
<name>A0A5N5F408_9ROSA</name>
<dbReference type="OrthoDB" id="1165540at2759"/>
<accession>A0A5N5F408</accession>
<dbReference type="PRINTS" id="PR00019">
    <property type="entry name" value="LEURICHRPT"/>
</dbReference>
<keyword evidence="9 12" id="KW-0472">Membrane</keyword>
<keyword evidence="14" id="KW-0808">Transferase</keyword>
<evidence type="ECO:0000256" key="11">
    <source>
        <dbReference type="ARBA" id="ARBA00023180"/>
    </source>
</evidence>
<dbReference type="InterPro" id="IPR003591">
    <property type="entry name" value="Leu-rich_rpt_typical-subtyp"/>
</dbReference>
<evidence type="ECO:0000256" key="5">
    <source>
        <dbReference type="ARBA" id="ARBA00022692"/>
    </source>
</evidence>
<comment type="subcellular location">
    <subcellularLocation>
        <location evidence="1">Cell membrane</location>
        <topology evidence="1">Single-pass type I membrane protein</topology>
    </subcellularLocation>
</comment>
<dbReference type="Proteomes" id="UP000327157">
    <property type="component" value="Chromosome 1"/>
</dbReference>
<dbReference type="EMBL" id="SMOL01000768">
    <property type="protein sequence ID" value="KAB2597705.1"/>
    <property type="molecule type" value="Genomic_DNA"/>
</dbReference>
<dbReference type="SMART" id="SM00365">
    <property type="entry name" value="LRR_SD22"/>
    <property type="match status" value="8"/>
</dbReference>
<proteinExistence type="inferred from homology"/>
<keyword evidence="10 14" id="KW-0675">Receptor</keyword>